<name>A0A7K0E0W0_9NOCA</name>
<protein>
    <submittedName>
        <fullName evidence="2">Uncharacterized protein</fullName>
    </submittedName>
</protein>
<feature type="compositionally biased region" description="Basic and acidic residues" evidence="1">
    <location>
        <begin position="28"/>
        <end position="38"/>
    </location>
</feature>
<evidence type="ECO:0000313" key="3">
    <source>
        <dbReference type="Proteomes" id="UP000431401"/>
    </source>
</evidence>
<keyword evidence="3" id="KW-1185">Reference proteome</keyword>
<sequence>MPQHIWTDIGGGTDRPARDLVLLGKRPDGATHWPDPRRPLPAARFWRPPNGSRCHRTRPRAASGDWGIDFRTESR</sequence>
<dbReference type="Proteomes" id="UP000431401">
    <property type="component" value="Unassembled WGS sequence"/>
</dbReference>
<accession>A0A7K0E0W0</accession>
<dbReference type="AlphaFoldDB" id="A0A7K0E0W0"/>
<evidence type="ECO:0000256" key="1">
    <source>
        <dbReference type="SAM" id="MobiDB-lite"/>
    </source>
</evidence>
<proteinExistence type="predicted"/>
<dbReference type="RefSeq" id="WP_153348662.1">
    <property type="nucleotide sequence ID" value="NZ_WEGI01000019.1"/>
</dbReference>
<reference evidence="2 3" key="1">
    <citation type="submission" date="2019-10" db="EMBL/GenBank/DDBJ databases">
        <title>Nocardia macrotermitis sp. nov. and Nocardia aurantia sp. nov., isolated from the gut of fungus growing-termite Macrotermes natalensis.</title>
        <authorList>
            <person name="Benndorf R."/>
            <person name="Schwitalla J."/>
            <person name="Martin K."/>
            <person name="De Beer W."/>
            <person name="Kaster A.-K."/>
            <person name="Vollmers J."/>
            <person name="Poulsen M."/>
            <person name="Beemelmanns C."/>
        </authorList>
    </citation>
    <scope>NUCLEOTIDE SEQUENCE [LARGE SCALE GENOMIC DNA]</scope>
    <source>
        <strain evidence="2 3">RB56</strain>
    </source>
</reference>
<feature type="region of interest" description="Disordered" evidence="1">
    <location>
        <begin position="28"/>
        <end position="75"/>
    </location>
</feature>
<evidence type="ECO:0000313" key="2">
    <source>
        <dbReference type="EMBL" id="MQY31417.1"/>
    </source>
</evidence>
<dbReference type="EMBL" id="WEGI01000019">
    <property type="protein sequence ID" value="MQY31417.1"/>
    <property type="molecule type" value="Genomic_DNA"/>
</dbReference>
<organism evidence="2 3">
    <name type="scientific">Nocardia aurantia</name>
    <dbReference type="NCBI Taxonomy" id="2585199"/>
    <lineage>
        <taxon>Bacteria</taxon>
        <taxon>Bacillati</taxon>
        <taxon>Actinomycetota</taxon>
        <taxon>Actinomycetes</taxon>
        <taxon>Mycobacteriales</taxon>
        <taxon>Nocardiaceae</taxon>
        <taxon>Nocardia</taxon>
    </lineage>
</organism>
<gene>
    <name evidence="2" type="ORF">NRB56_70260</name>
</gene>
<comment type="caution">
    <text evidence="2">The sequence shown here is derived from an EMBL/GenBank/DDBJ whole genome shotgun (WGS) entry which is preliminary data.</text>
</comment>